<feature type="region of interest" description="Disordered" evidence="1">
    <location>
        <begin position="116"/>
        <end position="144"/>
    </location>
</feature>
<dbReference type="EMBL" id="HG994370">
    <property type="protein sequence ID" value="CAF2065628.1"/>
    <property type="molecule type" value="Genomic_DNA"/>
</dbReference>
<gene>
    <name evidence="2" type="ORF">DARMORV10_C06P52750.1</name>
</gene>
<sequence length="144" mass="16154">MENWSISDLVEEDWSISDIVEANEKRYVRERGRLMKRKRPLANLSVTELEQMRQEALRIIAACGLCPEGEIESAQERQIGCKNKNILTDQRVTTGKKILTSSELCMQISMPLKTFLSSPEKSDVGQSSGEGSTEETHANPAPDE</sequence>
<dbReference type="AlphaFoldDB" id="A0A816QS82"/>
<evidence type="ECO:0000313" key="2">
    <source>
        <dbReference type="EMBL" id="CAF2065628.1"/>
    </source>
</evidence>
<reference evidence="2" key="1">
    <citation type="submission" date="2021-01" db="EMBL/GenBank/DDBJ databases">
        <authorList>
            <consortium name="Genoscope - CEA"/>
            <person name="William W."/>
        </authorList>
    </citation>
    <scope>NUCLEOTIDE SEQUENCE</scope>
</reference>
<feature type="compositionally biased region" description="Polar residues" evidence="1">
    <location>
        <begin position="116"/>
        <end position="131"/>
    </location>
</feature>
<dbReference type="Proteomes" id="UP001295469">
    <property type="component" value="Chromosome C06"/>
</dbReference>
<protein>
    <submittedName>
        <fullName evidence="2">(rape) hypothetical protein</fullName>
    </submittedName>
</protein>
<evidence type="ECO:0000256" key="1">
    <source>
        <dbReference type="SAM" id="MobiDB-lite"/>
    </source>
</evidence>
<accession>A0A816QS82</accession>
<proteinExistence type="predicted"/>
<organism evidence="2">
    <name type="scientific">Brassica napus</name>
    <name type="common">Rape</name>
    <dbReference type="NCBI Taxonomy" id="3708"/>
    <lineage>
        <taxon>Eukaryota</taxon>
        <taxon>Viridiplantae</taxon>
        <taxon>Streptophyta</taxon>
        <taxon>Embryophyta</taxon>
        <taxon>Tracheophyta</taxon>
        <taxon>Spermatophyta</taxon>
        <taxon>Magnoliopsida</taxon>
        <taxon>eudicotyledons</taxon>
        <taxon>Gunneridae</taxon>
        <taxon>Pentapetalae</taxon>
        <taxon>rosids</taxon>
        <taxon>malvids</taxon>
        <taxon>Brassicales</taxon>
        <taxon>Brassicaceae</taxon>
        <taxon>Brassiceae</taxon>
        <taxon>Brassica</taxon>
    </lineage>
</organism>
<name>A0A816QS82_BRANA</name>